<dbReference type="InterPro" id="IPR000873">
    <property type="entry name" value="AMP-dep_synth/lig_dom"/>
</dbReference>
<dbReference type="Pfam" id="PF00501">
    <property type="entry name" value="AMP-binding"/>
    <property type="match status" value="1"/>
</dbReference>
<sequence length="568" mass="62504">MPHFKARVELPQIPDDMTLEEFMLDYSHKLRPVRPAGTPWLVVDKTGRKVGLDEIRTRTRGLEVGVKSQFGICEDDVVLIFSKNHIDYLICVWAMHRLLARVSLCNPTFTNSELGHQVRQTKPALIIAHADVLNTAIRGAREFGLSSDRVVVLTDDDHAKYPNQTTVDELIAKGLSLPNAPFTRKLHPGEGRKKIALLSPSSGTTGLPKVVALSHFGLIAGVLMVSSHQMSDAKYATWEERRYRPGDISLGVVPLYHIFGVLMSHVPLFCAITVVVVPKFVFKEMLNSIVKHEINLLTIVPPQAVMLSKDPIVRQYDLTSVRVITCGGASLSVGLTTQLAQLFPRAYIGQAYGQTEVTGGISMPSMSTKVGFFCGTLLPGIIARVVKSDGALAAHNEPGELHVKSPSVAVGYWGNEIATRETFMDGWARTGDLVMFNANEEIVYIDRLKEIIKVNGLQVSPAELEGCLHDHPMVADVCVVGLPNEKTGEVPLAFVVLTSDAALLSQEMMGTEKIKQELIQHVAANKTRYKHVARVEFIDSIPRNPSGKMLHHVLRDKALQMGRSDAKL</sequence>
<dbReference type="InterPro" id="IPR042099">
    <property type="entry name" value="ANL_N_sf"/>
</dbReference>
<keyword evidence="4" id="KW-1185">Reference proteome</keyword>
<evidence type="ECO:0000313" key="4">
    <source>
        <dbReference type="Proteomes" id="UP001218218"/>
    </source>
</evidence>
<proteinExistence type="predicted"/>
<evidence type="ECO:0000259" key="1">
    <source>
        <dbReference type="Pfam" id="PF00501"/>
    </source>
</evidence>
<dbReference type="Gene3D" id="3.30.300.30">
    <property type="match status" value="1"/>
</dbReference>
<organism evidence="3 4">
    <name type="scientific">Mycena albidolilacea</name>
    <dbReference type="NCBI Taxonomy" id="1033008"/>
    <lineage>
        <taxon>Eukaryota</taxon>
        <taxon>Fungi</taxon>
        <taxon>Dikarya</taxon>
        <taxon>Basidiomycota</taxon>
        <taxon>Agaricomycotina</taxon>
        <taxon>Agaricomycetes</taxon>
        <taxon>Agaricomycetidae</taxon>
        <taxon>Agaricales</taxon>
        <taxon>Marasmiineae</taxon>
        <taxon>Mycenaceae</taxon>
        <taxon>Mycena</taxon>
    </lineage>
</organism>
<dbReference type="InterPro" id="IPR020845">
    <property type="entry name" value="AMP-binding_CS"/>
</dbReference>
<evidence type="ECO:0000259" key="2">
    <source>
        <dbReference type="Pfam" id="PF13193"/>
    </source>
</evidence>
<comment type="caution">
    <text evidence="3">The sequence shown here is derived from an EMBL/GenBank/DDBJ whole genome shotgun (WGS) entry which is preliminary data.</text>
</comment>
<accession>A0AAD6ZF19</accession>
<dbReference type="InterPro" id="IPR025110">
    <property type="entry name" value="AMP-bd_C"/>
</dbReference>
<name>A0AAD6ZF19_9AGAR</name>
<gene>
    <name evidence="3" type="ORF">DFH08DRAFT_890462</name>
</gene>
<dbReference type="AlphaFoldDB" id="A0AAD6ZF19"/>
<reference evidence="3" key="1">
    <citation type="submission" date="2023-03" db="EMBL/GenBank/DDBJ databases">
        <title>Massive genome expansion in bonnet fungi (Mycena s.s.) driven by repeated elements and novel gene families across ecological guilds.</title>
        <authorList>
            <consortium name="Lawrence Berkeley National Laboratory"/>
            <person name="Harder C.B."/>
            <person name="Miyauchi S."/>
            <person name="Viragh M."/>
            <person name="Kuo A."/>
            <person name="Thoen E."/>
            <person name="Andreopoulos B."/>
            <person name="Lu D."/>
            <person name="Skrede I."/>
            <person name="Drula E."/>
            <person name="Henrissat B."/>
            <person name="Morin E."/>
            <person name="Kohler A."/>
            <person name="Barry K."/>
            <person name="LaButti K."/>
            <person name="Morin E."/>
            <person name="Salamov A."/>
            <person name="Lipzen A."/>
            <person name="Mereny Z."/>
            <person name="Hegedus B."/>
            <person name="Baldrian P."/>
            <person name="Stursova M."/>
            <person name="Weitz H."/>
            <person name="Taylor A."/>
            <person name="Grigoriev I.V."/>
            <person name="Nagy L.G."/>
            <person name="Martin F."/>
            <person name="Kauserud H."/>
        </authorList>
    </citation>
    <scope>NUCLEOTIDE SEQUENCE</scope>
    <source>
        <strain evidence="3">CBHHK002</strain>
    </source>
</reference>
<dbReference type="PROSITE" id="PS00455">
    <property type="entry name" value="AMP_BINDING"/>
    <property type="match status" value="1"/>
</dbReference>
<dbReference type="SUPFAM" id="SSF56801">
    <property type="entry name" value="Acetyl-CoA synthetase-like"/>
    <property type="match status" value="1"/>
</dbReference>
<dbReference type="PANTHER" id="PTHR24096">
    <property type="entry name" value="LONG-CHAIN-FATTY-ACID--COA LIGASE"/>
    <property type="match status" value="1"/>
</dbReference>
<evidence type="ECO:0000313" key="3">
    <source>
        <dbReference type="EMBL" id="KAJ7320879.1"/>
    </source>
</evidence>
<dbReference type="EMBL" id="JARIHO010000053">
    <property type="protein sequence ID" value="KAJ7320879.1"/>
    <property type="molecule type" value="Genomic_DNA"/>
</dbReference>
<keyword evidence="3" id="KW-0436">Ligase</keyword>
<dbReference type="InterPro" id="IPR045851">
    <property type="entry name" value="AMP-bd_C_sf"/>
</dbReference>
<dbReference type="GO" id="GO:0016405">
    <property type="term" value="F:CoA-ligase activity"/>
    <property type="evidence" value="ECO:0007669"/>
    <property type="project" value="TreeGrafter"/>
</dbReference>
<dbReference type="PANTHER" id="PTHR24096:SF422">
    <property type="entry name" value="BCDNA.GH02901"/>
    <property type="match status" value="1"/>
</dbReference>
<feature type="domain" description="AMP-dependent synthetase/ligase" evidence="1">
    <location>
        <begin position="52"/>
        <end position="413"/>
    </location>
</feature>
<protein>
    <submittedName>
        <fullName evidence="3">Amp dependent CoA ligase</fullName>
    </submittedName>
</protein>
<dbReference type="Proteomes" id="UP001218218">
    <property type="component" value="Unassembled WGS sequence"/>
</dbReference>
<dbReference type="Gene3D" id="3.40.50.12780">
    <property type="entry name" value="N-terminal domain of ligase-like"/>
    <property type="match status" value="1"/>
</dbReference>
<dbReference type="Pfam" id="PF13193">
    <property type="entry name" value="AMP-binding_C"/>
    <property type="match status" value="1"/>
</dbReference>
<feature type="domain" description="AMP-binding enzyme C-terminal" evidence="2">
    <location>
        <begin position="463"/>
        <end position="548"/>
    </location>
</feature>